<feature type="region of interest" description="Disordered" evidence="1">
    <location>
        <begin position="231"/>
        <end position="255"/>
    </location>
</feature>
<dbReference type="GO" id="GO:0000132">
    <property type="term" value="P:establishment of mitotic spindle orientation"/>
    <property type="evidence" value="ECO:0007669"/>
    <property type="project" value="Ensembl"/>
</dbReference>
<dbReference type="AlphaFoldDB" id="A0A493ST74"/>
<evidence type="ECO:0000256" key="1">
    <source>
        <dbReference type="SAM" id="MobiDB-lite"/>
    </source>
</evidence>
<dbReference type="STRING" id="8840.ENSAPLP00000016703"/>
<organism evidence="3 4">
    <name type="scientific">Anas platyrhynchos platyrhynchos</name>
    <name type="common">Northern mallard</name>
    <dbReference type="NCBI Taxonomy" id="8840"/>
    <lineage>
        <taxon>Eukaryota</taxon>
        <taxon>Metazoa</taxon>
        <taxon>Chordata</taxon>
        <taxon>Craniata</taxon>
        <taxon>Vertebrata</taxon>
        <taxon>Euteleostomi</taxon>
        <taxon>Archelosauria</taxon>
        <taxon>Archosauria</taxon>
        <taxon>Dinosauria</taxon>
        <taxon>Saurischia</taxon>
        <taxon>Theropoda</taxon>
        <taxon>Coelurosauria</taxon>
        <taxon>Aves</taxon>
        <taxon>Neognathae</taxon>
        <taxon>Galloanserae</taxon>
        <taxon>Anseriformes</taxon>
        <taxon>Anatidae</taxon>
        <taxon>Anatinae</taxon>
        <taxon>Anas</taxon>
    </lineage>
</organism>
<dbReference type="PANTHER" id="PTHR14625">
    <property type="entry name" value="MICROCEPHALIN"/>
    <property type="match status" value="1"/>
</dbReference>
<dbReference type="GO" id="GO:0021987">
    <property type="term" value="P:cerebral cortex development"/>
    <property type="evidence" value="ECO:0007669"/>
    <property type="project" value="Ensembl"/>
</dbReference>
<feature type="region of interest" description="Disordered" evidence="1">
    <location>
        <begin position="147"/>
        <end position="173"/>
    </location>
</feature>
<gene>
    <name evidence="3" type="primary">MCPH1</name>
</gene>
<dbReference type="GO" id="GO:0097150">
    <property type="term" value="P:neuronal stem cell population maintenance"/>
    <property type="evidence" value="ECO:0007669"/>
    <property type="project" value="Ensembl"/>
</dbReference>
<dbReference type="GO" id="GO:0060623">
    <property type="term" value="P:regulation of chromosome condensation"/>
    <property type="evidence" value="ECO:0007669"/>
    <property type="project" value="Ensembl"/>
</dbReference>
<keyword evidence="4" id="KW-1185">Reference proteome</keyword>
<name>A0A493ST74_ANAPP</name>
<dbReference type="PROSITE" id="PS50172">
    <property type="entry name" value="BRCT"/>
    <property type="match status" value="1"/>
</dbReference>
<evidence type="ECO:0000259" key="2">
    <source>
        <dbReference type="PROSITE" id="PS50172"/>
    </source>
</evidence>
<dbReference type="GO" id="GO:0071539">
    <property type="term" value="P:protein localization to centrosome"/>
    <property type="evidence" value="ECO:0007669"/>
    <property type="project" value="Ensembl"/>
</dbReference>
<sequence>MGAKVSKTFNKHVTHVVFKEGHLATWKKAQKAGVKIVSVLWVEKCRETGIHVDESLFPAVYNNEGLLLKHKCMQPKDFVEKSPENDKKLQRRLDKMAKELAKQKIGINAETDTPVLLFDEDGSLVYSPVNKIRNQSSGMERRIKEMKEKRENLSPTASQMSQTPPRSSRGDCPLSTCLTNAEDASLQEEQMEVCLNSSVDDLWGTYKPKRQKKEIAEPTCDTQTHIHVSRSASVNSPSCSYDQKSLTPKQPNRSLSKKKILQHTFQDNLEKHLEKFPEKNQKDENTMTTSVANKYSPLQIKDLGYFTPSRKTAKLNTVPALIHSLSNSPVSSRDLNTCSRDRSFPVDRSDCLLEHKKGKKVQTLFSLKLSSSELRASGSRNEFLKGVNSYSNDQCTEDASYDDFFSSYNLNKNEVQVEVPQESQNPSGVSCKESLRIMGSIDMSSCKPHTAEKSRRKSIQANDVSVKKTFKTAEHTESVPLNCMSDGEKAEIAEALDSDLVNKRPHHAHEKSYRTDMNYCTRATGDENEVSECDVTDGSCKVFNERKNKHNGGVKKTRRLQKVLWSFEAGHWISEEPYELSSNFPAAPICRLQRHLSTGNYQQNLFSNQPVMFVSPTSQPPCKNLIELIQLSGGKVCKALRQAKICIGKYPGKKYQEIKCLSEKWILGKTLYFNPYKILWNMYSKMDCKLFTKLRLWRRRRWNRLLQ</sequence>
<feature type="compositionally biased region" description="Polar residues" evidence="1">
    <location>
        <begin position="231"/>
        <end position="254"/>
    </location>
</feature>
<dbReference type="InterPro" id="IPR036420">
    <property type="entry name" value="BRCT_dom_sf"/>
</dbReference>
<dbReference type="SUPFAM" id="SSF52113">
    <property type="entry name" value="BRCT domain"/>
    <property type="match status" value="2"/>
</dbReference>
<feature type="domain" description="BRCT" evidence="2">
    <location>
        <begin position="1"/>
        <end position="59"/>
    </location>
</feature>
<dbReference type="Gene3D" id="3.40.50.10190">
    <property type="entry name" value="BRCT domain"/>
    <property type="match status" value="2"/>
</dbReference>
<evidence type="ECO:0000313" key="4">
    <source>
        <dbReference type="Proteomes" id="UP000016666"/>
    </source>
</evidence>
<reference evidence="3" key="3">
    <citation type="submission" date="2025-09" db="UniProtKB">
        <authorList>
            <consortium name="Ensembl"/>
        </authorList>
    </citation>
    <scope>IDENTIFICATION</scope>
</reference>
<dbReference type="InterPro" id="IPR022047">
    <property type="entry name" value="Microcephalin-like"/>
</dbReference>
<dbReference type="CDD" id="cd17751">
    <property type="entry name" value="BRCT_microcephalin_rpt3"/>
    <property type="match status" value="1"/>
</dbReference>
<reference evidence="3 4" key="1">
    <citation type="submission" date="2017-10" db="EMBL/GenBank/DDBJ databases">
        <title>A new Pekin duck reference genome.</title>
        <authorList>
            <person name="Hou Z.-C."/>
            <person name="Zhou Z.-K."/>
            <person name="Zhu F."/>
            <person name="Hou S.-S."/>
        </authorList>
    </citation>
    <scope>NUCLEOTIDE SEQUENCE [LARGE SCALE GENOMIC DNA]</scope>
</reference>
<feature type="compositionally biased region" description="Polar residues" evidence="1">
    <location>
        <begin position="153"/>
        <end position="166"/>
    </location>
</feature>
<dbReference type="GO" id="GO:0042802">
    <property type="term" value="F:identical protein binding"/>
    <property type="evidence" value="ECO:0007669"/>
    <property type="project" value="Ensembl"/>
</dbReference>
<dbReference type="GO" id="GO:0060348">
    <property type="term" value="P:bone development"/>
    <property type="evidence" value="ECO:0007669"/>
    <property type="project" value="Ensembl"/>
</dbReference>
<dbReference type="Ensembl" id="ENSAPLT00000035346.1">
    <property type="protein sequence ID" value="ENSAPLP00000016703.1"/>
    <property type="gene ID" value="ENSAPLG00000018704.1"/>
</dbReference>
<dbReference type="GO" id="GO:0050727">
    <property type="term" value="P:regulation of inflammatory response"/>
    <property type="evidence" value="ECO:0007669"/>
    <property type="project" value="Ensembl"/>
</dbReference>
<reference evidence="3" key="2">
    <citation type="submission" date="2025-08" db="UniProtKB">
        <authorList>
            <consortium name="Ensembl"/>
        </authorList>
    </citation>
    <scope>IDENTIFICATION</scope>
</reference>
<protein>
    <submittedName>
        <fullName evidence="3">Microcephalin 1</fullName>
    </submittedName>
</protein>
<dbReference type="PANTHER" id="PTHR14625:SF3">
    <property type="entry name" value="MICROCEPHALIN"/>
    <property type="match status" value="1"/>
</dbReference>
<dbReference type="CDD" id="cd17716">
    <property type="entry name" value="BRCT_microcephalin_rpt1"/>
    <property type="match status" value="1"/>
</dbReference>
<proteinExistence type="predicted"/>
<evidence type="ECO:0000313" key="3">
    <source>
        <dbReference type="Ensembl" id="ENSAPLP00000016703.1"/>
    </source>
</evidence>
<dbReference type="GeneTree" id="ENSGT00390000018842"/>
<dbReference type="OMA" id="RDCSVRY"/>
<dbReference type="InterPro" id="IPR001357">
    <property type="entry name" value="BRCT_dom"/>
</dbReference>
<dbReference type="Proteomes" id="UP000016666">
    <property type="component" value="Chromosome 3"/>
</dbReference>
<dbReference type="Pfam" id="PF12738">
    <property type="entry name" value="PTCB-BRCT"/>
    <property type="match status" value="1"/>
</dbReference>
<accession>A0A493ST74</accession>
<dbReference type="GO" id="GO:0046605">
    <property type="term" value="P:regulation of centrosome cycle"/>
    <property type="evidence" value="ECO:0007669"/>
    <property type="project" value="Ensembl"/>
</dbReference>
<dbReference type="GO" id="GO:0000122">
    <property type="term" value="P:negative regulation of transcription by RNA polymerase II"/>
    <property type="evidence" value="ECO:0007669"/>
    <property type="project" value="Ensembl"/>
</dbReference>